<dbReference type="Proteomes" id="UP001164746">
    <property type="component" value="Chromosome 2"/>
</dbReference>
<dbReference type="Pfam" id="PF14566">
    <property type="entry name" value="PTPlike_phytase"/>
    <property type="match status" value="2"/>
</dbReference>
<protein>
    <submittedName>
        <fullName evidence="1">PALD-like protein</fullName>
    </submittedName>
</protein>
<evidence type="ECO:0000313" key="2">
    <source>
        <dbReference type="Proteomes" id="UP001164746"/>
    </source>
</evidence>
<dbReference type="Gene3D" id="3.90.190.10">
    <property type="entry name" value="Protein tyrosine phosphatase superfamily"/>
    <property type="match status" value="2"/>
</dbReference>
<accession>A0ABY7DPA4</accession>
<sequence>MVPGRCVLAMVPFRCGLVMVPGRCDLVMVPSCCGLVLVPGRCGLVMVPGLCGLVMVPGRCGLVIVPAQEAPLVARNTTLLQHGQANIEARDAPLAAWNTTLLQHGQAHIEAREAPLAAWNTTLLQHGQAHIEARDAPLAAWNTTLLQHGQAPIEAREAPLVARNTPLFTVQVPNVASNKFILKHGTSLYSSMEQAHIVASNKPPLQHDDEVDLIFEGTNVTRTDNHVGPVIIKNCMEEYQHVPDFNEPLVYGSGEYVLVRDHCLPEGESSRQLSLMQAKSWAPVYWSGQPTARELASIIKALENESYPPVLFVNIADDFIPYTIKSRKTLRECVVTGKLVKEADLYEASIRKRVIDMAIRNDDNSFSFYNDIEGMVGEPHVYPVQFEDNLLVAEEVYSRLAFSNPKLRYRRLCFPLHSAPSDLEVDHFISIAQDSPLMSADGSQPAMLFICQTGSGRSNVGAVMGYLLLTHKECDAKQRRPSSAACRLNRMDSEQLQEQGFFCAINRLVAALSEGLNAKHQVDMAIDNCCTTHNLRTEIYNAKKTLRDMQADHATRPADIASQYGRCRDYLARYFFLICFYSYVSDEVSDNYVGLDLLGSQLDVRVANFRKINIKAIPVYGMAQPTSDGLSKVVNHLLNLKVRHTHVVVVNLRNDVMVELDDATYSVRDSGKVDEPIIFPGYSKTDLEDKEEELKRTIRKHKTFQLYNELSDPPLQREVYSAYTILDLAENQRLQTLDMTYQRVPLLCEESPTETDIDCLMSVVCSHCRLEKLQNHTDTAFVFFCRTGKSRSTFAMAVAGLIMCHMKGFPKGSLKGEQERISLPNAQYTKGEFIIVQKLVRMLPNGHQVKREVDFILDEIFNTMTPTMFHMREIIFVTYNKSRKVGRDAELRETLLCQSILYLERYVHLILFNAYLYHDRQAGWKRPFSTWMKEVGARAGVYDVLDNLGFYDFDVTLTAYRKMSVRWRYPVPNVTWQGEFR</sequence>
<dbReference type="EMBL" id="CP111013">
    <property type="protein sequence ID" value="WAQ96830.1"/>
    <property type="molecule type" value="Genomic_DNA"/>
</dbReference>
<dbReference type="SMART" id="SM01301">
    <property type="entry name" value="PTPlike_phytase"/>
    <property type="match status" value="2"/>
</dbReference>
<dbReference type="InterPro" id="IPR029021">
    <property type="entry name" value="Prot-tyrosine_phosphatase-like"/>
</dbReference>
<name>A0ABY7DPA4_MYAAR</name>
<organism evidence="1 2">
    <name type="scientific">Mya arenaria</name>
    <name type="common">Soft-shell clam</name>
    <dbReference type="NCBI Taxonomy" id="6604"/>
    <lineage>
        <taxon>Eukaryota</taxon>
        <taxon>Metazoa</taxon>
        <taxon>Spiralia</taxon>
        <taxon>Lophotrochozoa</taxon>
        <taxon>Mollusca</taxon>
        <taxon>Bivalvia</taxon>
        <taxon>Autobranchia</taxon>
        <taxon>Heteroconchia</taxon>
        <taxon>Euheterodonta</taxon>
        <taxon>Imparidentia</taxon>
        <taxon>Neoheterodontei</taxon>
        <taxon>Myida</taxon>
        <taxon>Myoidea</taxon>
        <taxon>Myidae</taxon>
        <taxon>Mya</taxon>
    </lineage>
</organism>
<dbReference type="SUPFAM" id="SSF52799">
    <property type="entry name" value="(Phosphotyrosine protein) phosphatases II"/>
    <property type="match status" value="2"/>
</dbReference>
<evidence type="ECO:0000313" key="1">
    <source>
        <dbReference type="EMBL" id="WAQ96830.1"/>
    </source>
</evidence>
<dbReference type="InterPro" id="IPR050561">
    <property type="entry name" value="PTP"/>
</dbReference>
<gene>
    <name evidence="1" type="ORF">MAR_029520</name>
</gene>
<reference evidence="1" key="1">
    <citation type="submission" date="2022-11" db="EMBL/GenBank/DDBJ databases">
        <title>Centuries of genome instability and evolution in soft-shell clam transmissible cancer (bioRxiv).</title>
        <authorList>
            <person name="Hart S.F.M."/>
            <person name="Yonemitsu M.A."/>
            <person name="Giersch R.M."/>
            <person name="Beal B.F."/>
            <person name="Arriagada G."/>
            <person name="Davis B.W."/>
            <person name="Ostrander E.A."/>
            <person name="Goff S.P."/>
            <person name="Metzger M.J."/>
        </authorList>
    </citation>
    <scope>NUCLEOTIDE SEQUENCE</scope>
    <source>
        <strain evidence="1">MELC-2E11</strain>
        <tissue evidence="1">Siphon/mantle</tissue>
    </source>
</reference>
<dbReference type="PANTHER" id="PTHR23339">
    <property type="entry name" value="TYROSINE SPECIFIC PROTEIN PHOSPHATASE AND DUAL SPECIFICITY PROTEIN PHOSPHATASE"/>
    <property type="match status" value="1"/>
</dbReference>
<keyword evidence="2" id="KW-1185">Reference proteome</keyword>
<proteinExistence type="predicted"/>